<keyword evidence="2" id="KW-0645">Protease</keyword>
<organism evidence="2 3">
    <name type="scientific">Microbulbifer epialgicus</name>
    <dbReference type="NCBI Taxonomy" id="393907"/>
    <lineage>
        <taxon>Bacteria</taxon>
        <taxon>Pseudomonadati</taxon>
        <taxon>Pseudomonadota</taxon>
        <taxon>Gammaproteobacteria</taxon>
        <taxon>Cellvibrionales</taxon>
        <taxon>Microbulbiferaceae</taxon>
        <taxon>Microbulbifer</taxon>
    </lineage>
</organism>
<feature type="transmembrane region" description="Helical" evidence="1">
    <location>
        <begin position="30"/>
        <end position="49"/>
    </location>
</feature>
<dbReference type="EC" id="3.4.11.-" evidence="2"/>
<keyword evidence="1" id="KW-0472">Membrane</keyword>
<keyword evidence="3" id="KW-1185">Reference proteome</keyword>
<proteinExistence type="predicted"/>
<reference evidence="2 3" key="1">
    <citation type="submission" date="2024-08" db="EMBL/GenBank/DDBJ databases">
        <authorList>
            <person name="Ishaq N."/>
        </authorList>
    </citation>
    <scope>NUCLEOTIDE SEQUENCE [LARGE SCALE GENOMIC DNA]</scope>
    <source>
        <strain evidence="2 3">DSM 18651</strain>
    </source>
</reference>
<dbReference type="GO" id="GO:0004177">
    <property type="term" value="F:aminopeptidase activity"/>
    <property type="evidence" value="ECO:0007669"/>
    <property type="project" value="UniProtKB-KW"/>
</dbReference>
<evidence type="ECO:0000313" key="3">
    <source>
        <dbReference type="Proteomes" id="UP001569428"/>
    </source>
</evidence>
<accession>A0ABV4NXK5</accession>
<dbReference type="EMBL" id="JBGMEK010000008">
    <property type="protein sequence ID" value="MFA0810474.1"/>
    <property type="molecule type" value="Genomic_DNA"/>
</dbReference>
<gene>
    <name evidence="2" type="ORF">ACCI49_06020</name>
</gene>
<protein>
    <submittedName>
        <fullName evidence="2">Aminopeptidase</fullName>
        <ecNumber evidence="2">3.4.11.-</ecNumber>
    </submittedName>
</protein>
<dbReference type="Pfam" id="PF10023">
    <property type="entry name" value="Aminopep"/>
    <property type="match status" value="1"/>
</dbReference>
<evidence type="ECO:0000256" key="1">
    <source>
        <dbReference type="SAM" id="Phobius"/>
    </source>
</evidence>
<keyword evidence="1" id="KW-1133">Transmembrane helix</keyword>
<keyword evidence="1" id="KW-0812">Transmembrane</keyword>
<dbReference type="Proteomes" id="UP001569428">
    <property type="component" value="Unassembled WGS sequence"/>
</dbReference>
<sequence length="392" mass="44482">MALHKKENRTKVYISIGVLKSVLSPHSRHIWLLVITLFLCGCETVGYYAQAAAGQWRILSARQPIEKVVQEPDTDEKLRRQLMLVQEIRAYAAQQLDLPVGEAYSSYVQLEDQYPIWNVLAAPEFSLTPKRWCYPVAGCASYRGYFRKSAAIAKANSLRAQGYDIYLGPVPAYSTLGWFDDPVLSSFVNWPPERLAGLLFHELAHRRVYISGDTQFNESFATAVSEIALPGWLASQGLTGSATQARAETMAVRQLMNMARKQLKPIYNSSESDSLKLEQKNLVLARLRQCYRKISEDWPNPTRYQAYIEKANNATLALVAEYESLVPAFKQLYLESDSWEAFYNATQWVGEMDKNDREQKLHQLSEEYSLSNSVINAQSTFEAKTCMTVNSP</sequence>
<dbReference type="PIRSF" id="PIRSF029285">
    <property type="entry name" value="Aminopept"/>
    <property type="match status" value="1"/>
</dbReference>
<comment type="caution">
    <text evidence="2">The sequence shown here is derived from an EMBL/GenBank/DDBJ whole genome shotgun (WGS) entry which is preliminary data.</text>
</comment>
<keyword evidence="2" id="KW-0031">Aminopeptidase</keyword>
<dbReference type="InterPro" id="IPR014553">
    <property type="entry name" value="Aminopept"/>
</dbReference>
<name>A0ABV4NXK5_9GAMM</name>
<evidence type="ECO:0000313" key="2">
    <source>
        <dbReference type="EMBL" id="MFA0810474.1"/>
    </source>
</evidence>
<keyword evidence="2" id="KW-0378">Hydrolase</keyword>